<feature type="domain" description="Myb-like" evidence="1">
    <location>
        <begin position="2"/>
        <end position="52"/>
    </location>
</feature>
<dbReference type="InterPro" id="IPR009057">
    <property type="entry name" value="Homeodomain-like_sf"/>
</dbReference>
<feature type="non-terminal residue" evidence="2">
    <location>
        <position position="106"/>
    </location>
</feature>
<accession>A0A1X2HMM6</accession>
<name>A0A1X2HMM6_SYNRA</name>
<dbReference type="Pfam" id="PF00249">
    <property type="entry name" value="Myb_DNA-binding"/>
    <property type="match status" value="1"/>
</dbReference>
<comment type="caution">
    <text evidence="2">The sequence shown here is derived from an EMBL/GenBank/DDBJ whole genome shotgun (WGS) entry which is preliminary data.</text>
</comment>
<proteinExistence type="predicted"/>
<organism evidence="2 3">
    <name type="scientific">Syncephalastrum racemosum</name>
    <name type="common">Filamentous fungus</name>
    <dbReference type="NCBI Taxonomy" id="13706"/>
    <lineage>
        <taxon>Eukaryota</taxon>
        <taxon>Fungi</taxon>
        <taxon>Fungi incertae sedis</taxon>
        <taxon>Mucoromycota</taxon>
        <taxon>Mucoromycotina</taxon>
        <taxon>Mucoromycetes</taxon>
        <taxon>Mucorales</taxon>
        <taxon>Syncephalastraceae</taxon>
        <taxon>Syncephalastrum</taxon>
    </lineage>
</organism>
<dbReference type="OrthoDB" id="2143914at2759"/>
<feature type="non-terminal residue" evidence="2">
    <location>
        <position position="1"/>
    </location>
</feature>
<dbReference type="PROSITE" id="PS50090">
    <property type="entry name" value="MYB_LIKE"/>
    <property type="match status" value="2"/>
</dbReference>
<dbReference type="SUPFAM" id="SSF46689">
    <property type="entry name" value="Homeodomain-like"/>
    <property type="match status" value="1"/>
</dbReference>
<protein>
    <recommendedName>
        <fullName evidence="1">Myb-like domain-containing protein</fullName>
    </recommendedName>
</protein>
<evidence type="ECO:0000313" key="3">
    <source>
        <dbReference type="Proteomes" id="UP000242180"/>
    </source>
</evidence>
<dbReference type="EMBL" id="MCGN01000002">
    <property type="protein sequence ID" value="ORZ00630.1"/>
    <property type="molecule type" value="Genomic_DNA"/>
</dbReference>
<dbReference type="CDD" id="cd00167">
    <property type="entry name" value="SANT"/>
    <property type="match status" value="1"/>
</dbReference>
<feature type="domain" description="Myb-like" evidence="1">
    <location>
        <begin position="53"/>
        <end position="106"/>
    </location>
</feature>
<dbReference type="AlphaFoldDB" id="A0A1X2HMM6"/>
<dbReference type="Proteomes" id="UP000242180">
    <property type="component" value="Unassembled WGS sequence"/>
</dbReference>
<gene>
    <name evidence="2" type="ORF">BCR43DRAFT_419919</name>
</gene>
<dbReference type="InParanoid" id="A0A1X2HMM6"/>
<evidence type="ECO:0000259" key="1">
    <source>
        <dbReference type="PROSITE" id="PS50090"/>
    </source>
</evidence>
<sequence length="106" mass="12563">RHTTQTRTPWTAEEDYLLQQGYAQGLSWAMISATYLPHRSRGCCWGRFKTLQTKALEQREWTNTEERMLILAIKKHSHLFNEAWKSVAQDMGDRSWKECEFRSAKI</sequence>
<dbReference type="Gene3D" id="1.10.10.60">
    <property type="entry name" value="Homeodomain-like"/>
    <property type="match status" value="2"/>
</dbReference>
<dbReference type="InterPro" id="IPR001005">
    <property type="entry name" value="SANT/Myb"/>
</dbReference>
<reference evidence="2 3" key="1">
    <citation type="submission" date="2016-07" db="EMBL/GenBank/DDBJ databases">
        <title>Pervasive Adenine N6-methylation of Active Genes in Fungi.</title>
        <authorList>
            <consortium name="DOE Joint Genome Institute"/>
            <person name="Mondo S.J."/>
            <person name="Dannebaum R.O."/>
            <person name="Kuo R.C."/>
            <person name="Labutti K."/>
            <person name="Haridas S."/>
            <person name="Kuo A."/>
            <person name="Salamov A."/>
            <person name="Ahrendt S.R."/>
            <person name="Lipzen A."/>
            <person name="Sullivan W."/>
            <person name="Andreopoulos W.B."/>
            <person name="Clum A."/>
            <person name="Lindquist E."/>
            <person name="Daum C."/>
            <person name="Ramamoorthy G.K."/>
            <person name="Gryganskyi A."/>
            <person name="Culley D."/>
            <person name="Magnuson J.K."/>
            <person name="James T.Y."/>
            <person name="O'Malley M.A."/>
            <person name="Stajich J.E."/>
            <person name="Spatafora J.W."/>
            <person name="Visel A."/>
            <person name="Grigoriev I.V."/>
        </authorList>
    </citation>
    <scope>NUCLEOTIDE SEQUENCE [LARGE SCALE GENOMIC DNA]</scope>
    <source>
        <strain evidence="2 3">NRRL 2496</strain>
    </source>
</reference>
<evidence type="ECO:0000313" key="2">
    <source>
        <dbReference type="EMBL" id="ORZ00630.1"/>
    </source>
</evidence>
<dbReference type="STRING" id="13706.A0A1X2HMM6"/>
<keyword evidence="3" id="KW-1185">Reference proteome</keyword>